<feature type="domain" description="Sodium/calcium exchanger membrane region" evidence="19">
    <location>
        <begin position="420"/>
        <end position="569"/>
    </location>
</feature>
<evidence type="ECO:0000256" key="8">
    <source>
        <dbReference type="ARBA" id="ARBA00022729"/>
    </source>
</evidence>
<dbReference type="GO" id="GO:0005262">
    <property type="term" value="F:calcium channel activity"/>
    <property type="evidence" value="ECO:0007669"/>
    <property type="project" value="TreeGrafter"/>
</dbReference>
<feature type="compositionally biased region" description="Acidic residues" evidence="17">
    <location>
        <begin position="348"/>
        <end position="361"/>
    </location>
</feature>
<feature type="transmembrane region" description="Helical" evidence="18">
    <location>
        <begin position="176"/>
        <end position="201"/>
    </location>
</feature>
<sequence length="588" mass="66047">MADHVQFSVVECGRDCSSVRKRYPNFRNFFKRKNDWKLIFIAVGYVSFVGLTLVHRAYKSSDVGVVHGSNLLPESRGRIKRDVTQFDDNFTIENGNFSSENSNLGAEDENETDCYPRSAEEFPGNFLSREETKDGGIFAHILIILYLFGAIAIVCDDYFCASLEIICDELKLKEDVAGATFMAAGSSAPEFFTAVIGVFIAKSDVGLGTIVGSAVFNILFIIGVCGLFAGMIVKLSWYPVLRDTLYYLLSVAVLVIVIQDGNVYWYEALILFLLYMLYIVIMYFNQNIEEYLTALYVKVIKPKKHKDKYKEENHNKPKESEKPLYDEAFQNGTTENDETTFTVVDDNPSVDDNEDDDDDDEKECHPPEGHKDSKDYESPWTVPDTFLKRVYWVAMIPMHGLFFLTIPDCRRPGKWHKTYPVTFTMSIAWIAGLSYIMVWMVAVAGDAVDVPDTVMGLTLLAAGTSVPDCLASLFVARDGFGDMAVSNSIGSNVFDILMCLGLPWLIETAAVNRDRPLVIKSEGLTYSAITLLSTVVFLMVALIITRWRINKVLGAILLVVYVIVIAFSCMYETNVFGDFNLKPCPREE</sequence>
<dbReference type="InterPro" id="IPR004837">
    <property type="entry name" value="NaCa_Exmemb"/>
</dbReference>
<dbReference type="EMBL" id="VSWD01000009">
    <property type="protein sequence ID" value="KAK3092879.1"/>
    <property type="molecule type" value="Genomic_DNA"/>
</dbReference>
<organism evidence="20 21">
    <name type="scientific">Pinctada imbricata</name>
    <name type="common">Atlantic pearl-oyster</name>
    <name type="synonym">Pinctada martensii</name>
    <dbReference type="NCBI Taxonomy" id="66713"/>
    <lineage>
        <taxon>Eukaryota</taxon>
        <taxon>Metazoa</taxon>
        <taxon>Spiralia</taxon>
        <taxon>Lophotrochozoa</taxon>
        <taxon>Mollusca</taxon>
        <taxon>Bivalvia</taxon>
        <taxon>Autobranchia</taxon>
        <taxon>Pteriomorphia</taxon>
        <taxon>Pterioida</taxon>
        <taxon>Pterioidea</taxon>
        <taxon>Pteriidae</taxon>
        <taxon>Pinctada</taxon>
    </lineage>
</organism>
<feature type="transmembrane region" description="Helical" evidence="18">
    <location>
        <begin position="552"/>
        <end position="573"/>
    </location>
</feature>
<keyword evidence="11" id="KW-0630">Potassium</keyword>
<keyword evidence="13" id="KW-0915">Sodium</keyword>
<feature type="transmembrane region" description="Helical" evidence="18">
    <location>
        <begin position="526"/>
        <end position="545"/>
    </location>
</feature>
<evidence type="ECO:0000256" key="16">
    <source>
        <dbReference type="ARBA" id="ARBA00023201"/>
    </source>
</evidence>
<feature type="transmembrane region" description="Helical" evidence="18">
    <location>
        <begin position="38"/>
        <end position="58"/>
    </location>
</feature>
<dbReference type="InterPro" id="IPR004481">
    <property type="entry name" value="K/Na/Ca-exchanger"/>
</dbReference>
<dbReference type="Proteomes" id="UP001186944">
    <property type="component" value="Unassembled WGS sequence"/>
</dbReference>
<reference evidence="20" key="1">
    <citation type="submission" date="2019-08" db="EMBL/GenBank/DDBJ databases">
        <title>The improved chromosome-level genome for the pearl oyster Pinctada fucata martensii using PacBio sequencing and Hi-C.</title>
        <authorList>
            <person name="Zheng Z."/>
        </authorList>
    </citation>
    <scope>NUCLEOTIDE SEQUENCE</scope>
    <source>
        <strain evidence="20">ZZ-2019</strain>
        <tissue evidence="20">Adductor muscle</tissue>
    </source>
</reference>
<evidence type="ECO:0000313" key="20">
    <source>
        <dbReference type="EMBL" id="KAK3092879.1"/>
    </source>
</evidence>
<keyword evidence="15 18" id="KW-0472">Membrane</keyword>
<dbReference type="GO" id="GO:0006874">
    <property type="term" value="P:intracellular calcium ion homeostasis"/>
    <property type="evidence" value="ECO:0007669"/>
    <property type="project" value="TreeGrafter"/>
</dbReference>
<evidence type="ECO:0000256" key="12">
    <source>
        <dbReference type="ARBA" id="ARBA00022989"/>
    </source>
</evidence>
<gene>
    <name evidence="20" type="ORF">FSP39_008299</name>
</gene>
<feature type="transmembrane region" description="Helical" evidence="18">
    <location>
        <begin position="137"/>
        <end position="155"/>
    </location>
</feature>
<feature type="transmembrane region" description="Helical" evidence="18">
    <location>
        <begin position="264"/>
        <end position="284"/>
    </location>
</feature>
<feature type="domain" description="Sodium/calcium exchanger membrane region" evidence="19">
    <location>
        <begin position="141"/>
        <end position="283"/>
    </location>
</feature>
<evidence type="ECO:0000256" key="2">
    <source>
        <dbReference type="ARBA" id="ARBA00005364"/>
    </source>
</evidence>
<evidence type="ECO:0000256" key="17">
    <source>
        <dbReference type="SAM" id="MobiDB-lite"/>
    </source>
</evidence>
<feature type="transmembrane region" description="Helical" evidence="18">
    <location>
        <begin position="240"/>
        <end position="258"/>
    </location>
</feature>
<feature type="region of interest" description="Disordered" evidence="17">
    <location>
        <begin position="336"/>
        <end position="376"/>
    </location>
</feature>
<comment type="similarity">
    <text evidence="2">Belongs to the Ca(2+):cation antiporter (CaCA) (TC 2.A.19) family. SLC24A subfamily.</text>
</comment>
<evidence type="ECO:0000313" key="21">
    <source>
        <dbReference type="Proteomes" id="UP001186944"/>
    </source>
</evidence>
<keyword evidence="21" id="KW-1185">Reference proteome</keyword>
<evidence type="ECO:0000256" key="3">
    <source>
        <dbReference type="ARBA" id="ARBA00022448"/>
    </source>
</evidence>
<comment type="subcellular location">
    <subcellularLocation>
        <location evidence="1">Membrane</location>
        <topology evidence="1">Multi-pass membrane protein</topology>
    </subcellularLocation>
</comment>
<evidence type="ECO:0000256" key="4">
    <source>
        <dbReference type="ARBA" id="ARBA00022449"/>
    </source>
</evidence>
<dbReference type="PANTHER" id="PTHR10846">
    <property type="entry name" value="SODIUM/POTASSIUM/CALCIUM EXCHANGER"/>
    <property type="match status" value="1"/>
</dbReference>
<dbReference type="InterPro" id="IPR044880">
    <property type="entry name" value="NCX_ion-bd_dom_sf"/>
</dbReference>
<evidence type="ECO:0000256" key="18">
    <source>
        <dbReference type="SAM" id="Phobius"/>
    </source>
</evidence>
<evidence type="ECO:0000256" key="15">
    <source>
        <dbReference type="ARBA" id="ARBA00023136"/>
    </source>
</evidence>
<proteinExistence type="inferred from homology"/>
<evidence type="ECO:0000256" key="7">
    <source>
        <dbReference type="ARBA" id="ARBA00022692"/>
    </source>
</evidence>
<evidence type="ECO:0000256" key="5">
    <source>
        <dbReference type="ARBA" id="ARBA00022538"/>
    </source>
</evidence>
<dbReference type="GO" id="GO:0008273">
    <property type="term" value="F:calcium, potassium:sodium antiporter activity"/>
    <property type="evidence" value="ECO:0007669"/>
    <property type="project" value="TreeGrafter"/>
</dbReference>
<dbReference type="PANTHER" id="PTHR10846:SF73">
    <property type="entry name" value="SODIUM_CALCIUM EXCHANGER MEMBRANE REGION DOMAIN-CONTAINING PROTEIN"/>
    <property type="match status" value="1"/>
</dbReference>
<accession>A0AA88Y2V9</accession>
<evidence type="ECO:0000256" key="6">
    <source>
        <dbReference type="ARBA" id="ARBA00022568"/>
    </source>
</evidence>
<keyword evidence="14" id="KW-0406">Ion transport</keyword>
<keyword evidence="9" id="KW-0106">Calcium</keyword>
<evidence type="ECO:0000256" key="13">
    <source>
        <dbReference type="ARBA" id="ARBA00023053"/>
    </source>
</evidence>
<evidence type="ECO:0000256" key="14">
    <source>
        <dbReference type="ARBA" id="ARBA00023065"/>
    </source>
</evidence>
<feature type="transmembrane region" description="Helical" evidence="18">
    <location>
        <begin position="454"/>
        <end position="476"/>
    </location>
</feature>
<keyword evidence="16" id="KW-0739">Sodium transport</keyword>
<feature type="transmembrane region" description="Helical" evidence="18">
    <location>
        <begin position="207"/>
        <end position="233"/>
    </location>
</feature>
<keyword evidence="12 18" id="KW-1133">Transmembrane helix</keyword>
<keyword evidence="7 18" id="KW-0812">Transmembrane</keyword>
<keyword evidence="8" id="KW-0732">Signal</keyword>
<dbReference type="AlphaFoldDB" id="A0AA88Y2V9"/>
<feature type="transmembrane region" description="Helical" evidence="18">
    <location>
        <begin position="488"/>
        <end position="506"/>
    </location>
</feature>
<name>A0AA88Y2V9_PINIB</name>
<keyword evidence="6" id="KW-0109">Calcium transport</keyword>
<dbReference type="NCBIfam" id="TIGR00367">
    <property type="entry name" value="calcium/sodium antiporter"/>
    <property type="match status" value="1"/>
</dbReference>
<comment type="caution">
    <text evidence="20">The sequence shown here is derived from an EMBL/GenBank/DDBJ whole genome shotgun (WGS) entry which is preliminary data.</text>
</comment>
<evidence type="ECO:0000256" key="10">
    <source>
        <dbReference type="ARBA" id="ARBA00022847"/>
    </source>
</evidence>
<feature type="transmembrane region" description="Helical" evidence="18">
    <location>
        <begin position="419"/>
        <end position="442"/>
    </location>
</feature>
<keyword evidence="3" id="KW-0813">Transport</keyword>
<evidence type="ECO:0000256" key="1">
    <source>
        <dbReference type="ARBA" id="ARBA00004141"/>
    </source>
</evidence>
<evidence type="ECO:0000259" key="19">
    <source>
        <dbReference type="Pfam" id="PF01699"/>
    </source>
</evidence>
<protein>
    <recommendedName>
        <fullName evidence="19">Sodium/calcium exchanger membrane region domain-containing protein</fullName>
    </recommendedName>
</protein>
<dbReference type="Gene3D" id="1.20.1420.30">
    <property type="entry name" value="NCX, central ion-binding region"/>
    <property type="match status" value="2"/>
</dbReference>
<keyword evidence="10" id="KW-0769">Symport</keyword>
<dbReference type="GO" id="GO:0005886">
    <property type="term" value="C:plasma membrane"/>
    <property type="evidence" value="ECO:0007669"/>
    <property type="project" value="TreeGrafter"/>
</dbReference>
<dbReference type="FunFam" id="1.20.1420.30:FF:000009">
    <property type="entry name" value="sodium/potassium/calcium exchanger 5 isoform X2"/>
    <property type="match status" value="1"/>
</dbReference>
<evidence type="ECO:0000256" key="11">
    <source>
        <dbReference type="ARBA" id="ARBA00022958"/>
    </source>
</evidence>
<keyword evidence="4" id="KW-0050">Antiport</keyword>
<feature type="compositionally biased region" description="Basic and acidic residues" evidence="17">
    <location>
        <begin position="362"/>
        <end position="376"/>
    </location>
</feature>
<keyword evidence="5" id="KW-0633">Potassium transport</keyword>
<dbReference type="FunFam" id="1.20.1420.30:FF:000004">
    <property type="entry name" value="Sodium/potassium/calcium exchanger 2 isoform 1"/>
    <property type="match status" value="1"/>
</dbReference>
<evidence type="ECO:0000256" key="9">
    <source>
        <dbReference type="ARBA" id="ARBA00022837"/>
    </source>
</evidence>
<dbReference type="GO" id="GO:0015293">
    <property type="term" value="F:symporter activity"/>
    <property type="evidence" value="ECO:0007669"/>
    <property type="project" value="UniProtKB-KW"/>
</dbReference>
<dbReference type="Pfam" id="PF01699">
    <property type="entry name" value="Na_Ca_ex"/>
    <property type="match status" value="2"/>
</dbReference>